<dbReference type="STRING" id="4577.A0A1D6KXH8"/>
<dbReference type="AlphaFoldDB" id="A0A1D6KXH8"/>
<proteinExistence type="predicted"/>
<organism evidence="1">
    <name type="scientific">Zea mays</name>
    <name type="common">Maize</name>
    <dbReference type="NCBI Taxonomy" id="4577"/>
    <lineage>
        <taxon>Eukaryota</taxon>
        <taxon>Viridiplantae</taxon>
        <taxon>Streptophyta</taxon>
        <taxon>Embryophyta</taxon>
        <taxon>Tracheophyta</taxon>
        <taxon>Spermatophyta</taxon>
        <taxon>Magnoliopsida</taxon>
        <taxon>Liliopsida</taxon>
        <taxon>Poales</taxon>
        <taxon>Poaceae</taxon>
        <taxon>PACMAD clade</taxon>
        <taxon>Panicoideae</taxon>
        <taxon>Andropogonodae</taxon>
        <taxon>Andropogoneae</taxon>
        <taxon>Tripsacinae</taxon>
        <taxon>Zea</taxon>
    </lineage>
</organism>
<dbReference type="EMBL" id="CM007647">
    <property type="protein sequence ID" value="ONM07160.1"/>
    <property type="molecule type" value="Genomic_DNA"/>
</dbReference>
<reference evidence="1" key="1">
    <citation type="submission" date="2015-12" db="EMBL/GenBank/DDBJ databases">
        <title>Update maize B73 reference genome by single molecule sequencing technologies.</title>
        <authorList>
            <consortium name="Maize Genome Sequencing Project"/>
            <person name="Ware D."/>
        </authorList>
    </citation>
    <scope>NUCLEOTIDE SEQUENCE [LARGE SCALE GENOMIC DNA]</scope>
    <source>
        <tissue evidence="1">Seedling</tissue>
    </source>
</reference>
<accession>A0A1D6KXH8</accession>
<sequence>MLQKDRLNLIETTLSSEVDYDSRNEVRVGAGAEDTNITGGIIQLYWSSILERCLDTNDQSLKEA</sequence>
<protein>
    <submittedName>
        <fullName evidence="1">PHD finger family protein</fullName>
    </submittedName>
</protein>
<gene>
    <name evidence="1" type="ORF">ZEAMMB73_Zm00001d033293</name>
</gene>
<evidence type="ECO:0000313" key="1">
    <source>
        <dbReference type="EMBL" id="ONM07160.1"/>
    </source>
</evidence>
<name>A0A1D6KXH8_MAIZE</name>
<dbReference type="InParanoid" id="A0A1D6KXH8"/>